<comment type="subunit">
    <text evidence="3 10">Homodimer.</text>
</comment>
<dbReference type="GO" id="GO:0042803">
    <property type="term" value="F:protein homodimerization activity"/>
    <property type="evidence" value="ECO:0007669"/>
    <property type="project" value="InterPro"/>
</dbReference>
<dbReference type="FunFam" id="2.30.22.10:FF:000001">
    <property type="entry name" value="Protein GrpE"/>
    <property type="match status" value="1"/>
</dbReference>
<dbReference type="Proteomes" id="UP000283633">
    <property type="component" value="Unassembled WGS sequence"/>
</dbReference>
<proteinExistence type="inferred from homology"/>
<dbReference type="OrthoDB" id="9812586at2"/>
<evidence type="ECO:0000256" key="1">
    <source>
        <dbReference type="ARBA" id="ARBA00004496"/>
    </source>
</evidence>
<evidence type="ECO:0000256" key="6">
    <source>
        <dbReference type="ARBA" id="ARBA00023186"/>
    </source>
</evidence>
<keyword evidence="15" id="KW-1185">Reference proteome</keyword>
<gene>
    <name evidence="10 14" type="primary">grpE</name>
    <name evidence="14" type="ORF">D1831_03560</name>
</gene>
<dbReference type="SUPFAM" id="SSF58014">
    <property type="entry name" value="Coiled-coil domain of nucleotide exchange factor GrpE"/>
    <property type="match status" value="1"/>
</dbReference>
<dbReference type="InterPro" id="IPR009012">
    <property type="entry name" value="GrpE_head"/>
</dbReference>
<accession>A0A3R8J8B0</accession>
<dbReference type="GO" id="GO:0051082">
    <property type="term" value="F:unfolded protein binding"/>
    <property type="evidence" value="ECO:0007669"/>
    <property type="project" value="TreeGrafter"/>
</dbReference>
<dbReference type="GO" id="GO:0005737">
    <property type="term" value="C:cytoplasm"/>
    <property type="evidence" value="ECO:0007669"/>
    <property type="project" value="UniProtKB-SubCell"/>
</dbReference>
<dbReference type="AlphaFoldDB" id="A0A3R8J8B0"/>
<comment type="similarity">
    <text evidence="2 10 12">Belongs to the GrpE family.</text>
</comment>
<dbReference type="NCBIfam" id="NF010738">
    <property type="entry name" value="PRK14140.1"/>
    <property type="match status" value="1"/>
</dbReference>
<dbReference type="HAMAP" id="MF_01151">
    <property type="entry name" value="GrpE"/>
    <property type="match status" value="1"/>
</dbReference>
<evidence type="ECO:0000313" key="14">
    <source>
        <dbReference type="EMBL" id="RRK11167.1"/>
    </source>
</evidence>
<dbReference type="GO" id="GO:0051087">
    <property type="term" value="F:protein-folding chaperone binding"/>
    <property type="evidence" value="ECO:0007669"/>
    <property type="project" value="InterPro"/>
</dbReference>
<dbReference type="NCBIfam" id="NF010759">
    <property type="entry name" value="PRK14162.1"/>
    <property type="match status" value="1"/>
</dbReference>
<comment type="caution">
    <text evidence="14">The sequence shown here is derived from an EMBL/GenBank/DDBJ whole genome shotgun (WGS) entry which is preliminary data.</text>
</comment>
<evidence type="ECO:0000256" key="4">
    <source>
        <dbReference type="ARBA" id="ARBA00022490"/>
    </source>
</evidence>
<comment type="function">
    <text evidence="7 10 11">Participates actively in the response to hyperosmotic and heat shock by preventing the aggregation of stress-denatured proteins, in association with DnaK and GrpE. It is the nucleotide exchange factor for DnaK and may function as a thermosensor. Unfolded proteins bind initially to DnaJ; upon interaction with the DnaJ-bound protein, DnaK hydrolyzes its bound ATP, resulting in the formation of a stable complex. GrpE releases ADP from DnaK; ATP binding to DnaK triggers the release of the substrate protein, thus completing the reaction cycle. Several rounds of ATP-dependent interactions between DnaJ, DnaK and GrpE are required for fully efficient folding.</text>
</comment>
<dbReference type="GO" id="GO:0006457">
    <property type="term" value="P:protein folding"/>
    <property type="evidence" value="ECO:0007669"/>
    <property type="project" value="InterPro"/>
</dbReference>
<feature type="region of interest" description="Disordered" evidence="13">
    <location>
        <begin position="1"/>
        <end position="66"/>
    </location>
</feature>
<reference evidence="14 15" key="1">
    <citation type="submission" date="2018-08" db="EMBL/GenBank/DDBJ databases">
        <title>Genome Lactobacillus garii FI11369.</title>
        <authorList>
            <person name="Diaz M."/>
            <person name="Narbad A."/>
        </authorList>
    </citation>
    <scope>NUCLEOTIDE SEQUENCE [LARGE SCALE GENOMIC DNA]</scope>
    <source>
        <strain evidence="14 15">FI11369</strain>
    </source>
</reference>
<keyword evidence="5 10" id="KW-0346">Stress response</keyword>
<dbReference type="Gene3D" id="3.90.20.20">
    <property type="match status" value="1"/>
</dbReference>
<name>A0A3R8J8B0_9LACO</name>
<dbReference type="PANTHER" id="PTHR21237">
    <property type="entry name" value="GRPE PROTEIN"/>
    <property type="match status" value="1"/>
</dbReference>
<evidence type="ECO:0000256" key="9">
    <source>
        <dbReference type="ARBA" id="ARBA00076414"/>
    </source>
</evidence>
<dbReference type="InterPro" id="IPR013805">
    <property type="entry name" value="GrpE_CC"/>
</dbReference>
<evidence type="ECO:0000256" key="10">
    <source>
        <dbReference type="HAMAP-Rule" id="MF_01151"/>
    </source>
</evidence>
<dbReference type="PROSITE" id="PS01071">
    <property type="entry name" value="GRPE"/>
    <property type="match status" value="1"/>
</dbReference>
<evidence type="ECO:0000256" key="2">
    <source>
        <dbReference type="ARBA" id="ARBA00009054"/>
    </source>
</evidence>
<evidence type="ECO:0000313" key="15">
    <source>
        <dbReference type="Proteomes" id="UP000283633"/>
    </source>
</evidence>
<dbReference type="GO" id="GO:0000774">
    <property type="term" value="F:adenyl-nucleotide exchange factor activity"/>
    <property type="evidence" value="ECO:0007669"/>
    <property type="project" value="InterPro"/>
</dbReference>
<evidence type="ECO:0000256" key="3">
    <source>
        <dbReference type="ARBA" id="ARBA00011738"/>
    </source>
</evidence>
<dbReference type="RefSeq" id="WP_125071555.1">
    <property type="nucleotide sequence ID" value="NZ_QWZQ01000008.1"/>
</dbReference>
<keyword evidence="6 10" id="KW-0143">Chaperone</keyword>
<evidence type="ECO:0000256" key="5">
    <source>
        <dbReference type="ARBA" id="ARBA00023016"/>
    </source>
</evidence>
<dbReference type="Pfam" id="PF01025">
    <property type="entry name" value="GrpE"/>
    <property type="match status" value="1"/>
</dbReference>
<evidence type="ECO:0000256" key="12">
    <source>
        <dbReference type="RuleBase" id="RU004478"/>
    </source>
</evidence>
<evidence type="ECO:0000256" key="11">
    <source>
        <dbReference type="RuleBase" id="RU000639"/>
    </source>
</evidence>
<dbReference type="SUPFAM" id="SSF51064">
    <property type="entry name" value="Head domain of nucleotide exchange factor GrpE"/>
    <property type="match status" value="1"/>
</dbReference>
<dbReference type="PANTHER" id="PTHR21237:SF23">
    <property type="entry name" value="GRPE PROTEIN HOMOLOG, MITOCHONDRIAL"/>
    <property type="match status" value="1"/>
</dbReference>
<feature type="compositionally biased region" description="Low complexity" evidence="13">
    <location>
        <begin position="16"/>
        <end position="44"/>
    </location>
</feature>
<evidence type="ECO:0000256" key="8">
    <source>
        <dbReference type="ARBA" id="ARBA00072274"/>
    </source>
</evidence>
<dbReference type="Gene3D" id="2.30.22.10">
    <property type="entry name" value="Head domain of nucleotide exchange factor GrpE"/>
    <property type="match status" value="1"/>
</dbReference>
<dbReference type="PRINTS" id="PR00773">
    <property type="entry name" value="GRPEPROTEIN"/>
</dbReference>
<keyword evidence="4 10" id="KW-0963">Cytoplasm</keyword>
<feature type="compositionally biased region" description="Basic and acidic residues" evidence="13">
    <location>
        <begin position="1"/>
        <end position="12"/>
    </location>
</feature>
<evidence type="ECO:0000256" key="7">
    <source>
        <dbReference type="ARBA" id="ARBA00053401"/>
    </source>
</evidence>
<evidence type="ECO:0000256" key="13">
    <source>
        <dbReference type="SAM" id="MobiDB-lite"/>
    </source>
</evidence>
<feature type="compositionally biased region" description="Basic and acidic residues" evidence="13">
    <location>
        <begin position="47"/>
        <end position="66"/>
    </location>
</feature>
<sequence>MKALAKETKSAEAAEEQTSTATSTTSEASQAATSTASETASSAADKQTAKDPRDEQIQSLKDQLDQKDDQLLRAQAEIVNMQNRNKKEQAAILKYDGQSLAKDVLPVLDNLERALATQADDEAAQQLKKGVEMVYGHLQDALKKHAVTEVPADGEKFDPNVHQAVQTVPADKDHPADTVVQVLQKGYLFKDRTLRAAMVVVAQ</sequence>
<protein>
    <recommendedName>
        <fullName evidence="8 10">Protein GrpE</fullName>
    </recommendedName>
    <alternativeName>
        <fullName evidence="9 10">HSP-70 cofactor</fullName>
    </alternativeName>
</protein>
<dbReference type="InterPro" id="IPR000740">
    <property type="entry name" value="GrpE"/>
</dbReference>
<dbReference type="CDD" id="cd00446">
    <property type="entry name" value="GrpE"/>
    <property type="match status" value="1"/>
</dbReference>
<dbReference type="EMBL" id="QWZQ01000008">
    <property type="protein sequence ID" value="RRK11167.1"/>
    <property type="molecule type" value="Genomic_DNA"/>
</dbReference>
<organism evidence="14 15">
    <name type="scientific">Lactiplantibacillus garii</name>
    <dbReference type="NCBI Taxonomy" id="2306423"/>
    <lineage>
        <taxon>Bacteria</taxon>
        <taxon>Bacillati</taxon>
        <taxon>Bacillota</taxon>
        <taxon>Bacilli</taxon>
        <taxon>Lactobacillales</taxon>
        <taxon>Lactobacillaceae</taxon>
        <taxon>Lactiplantibacillus</taxon>
    </lineage>
</organism>
<comment type="subcellular location">
    <subcellularLocation>
        <location evidence="1 10">Cytoplasm</location>
    </subcellularLocation>
</comment>